<evidence type="ECO:0000256" key="1">
    <source>
        <dbReference type="SAM" id="MobiDB-lite"/>
    </source>
</evidence>
<gene>
    <name evidence="2" type="ORF">NDU88_006035</name>
</gene>
<comment type="caution">
    <text evidence="2">The sequence shown here is derived from an EMBL/GenBank/DDBJ whole genome shotgun (WGS) entry which is preliminary data.</text>
</comment>
<keyword evidence="3" id="KW-1185">Reference proteome</keyword>
<sequence>MKDRKPGWKFRTPYEPSVWVVTRVAGTVVTVQKVGETVSRNVSRFSKGMFEEPQTEEPEMIHPHQSPASDSPEPPSPRLSQPTSTQDRPCSQEDDQSGTQAGEHRSRTQRHNLWPNPPPSQRLKEFVC</sequence>
<reference evidence="2" key="1">
    <citation type="journal article" date="2022" name="bioRxiv">
        <title>Sequencing and chromosome-scale assembly of the giantPleurodeles waltlgenome.</title>
        <authorList>
            <person name="Brown T."/>
            <person name="Elewa A."/>
            <person name="Iarovenko S."/>
            <person name="Subramanian E."/>
            <person name="Araus A.J."/>
            <person name="Petzold A."/>
            <person name="Susuki M."/>
            <person name="Suzuki K.-i.T."/>
            <person name="Hayashi T."/>
            <person name="Toyoda A."/>
            <person name="Oliveira C."/>
            <person name="Osipova E."/>
            <person name="Leigh N.D."/>
            <person name="Simon A."/>
            <person name="Yun M.H."/>
        </authorList>
    </citation>
    <scope>NUCLEOTIDE SEQUENCE</scope>
    <source>
        <strain evidence="2">20211129_DDA</strain>
        <tissue evidence="2">Liver</tissue>
    </source>
</reference>
<evidence type="ECO:0000313" key="2">
    <source>
        <dbReference type="EMBL" id="KAJ1165614.1"/>
    </source>
</evidence>
<accession>A0AAV7SNE3</accession>
<organism evidence="2 3">
    <name type="scientific">Pleurodeles waltl</name>
    <name type="common">Iberian ribbed newt</name>
    <dbReference type="NCBI Taxonomy" id="8319"/>
    <lineage>
        <taxon>Eukaryota</taxon>
        <taxon>Metazoa</taxon>
        <taxon>Chordata</taxon>
        <taxon>Craniata</taxon>
        <taxon>Vertebrata</taxon>
        <taxon>Euteleostomi</taxon>
        <taxon>Amphibia</taxon>
        <taxon>Batrachia</taxon>
        <taxon>Caudata</taxon>
        <taxon>Salamandroidea</taxon>
        <taxon>Salamandridae</taxon>
        <taxon>Pleurodelinae</taxon>
        <taxon>Pleurodeles</taxon>
    </lineage>
</organism>
<dbReference type="AlphaFoldDB" id="A0AAV7SNE3"/>
<name>A0AAV7SNE3_PLEWA</name>
<proteinExistence type="predicted"/>
<dbReference type="Proteomes" id="UP001066276">
    <property type="component" value="Chromosome 4_2"/>
</dbReference>
<protein>
    <submittedName>
        <fullName evidence="2">Uncharacterized protein</fullName>
    </submittedName>
</protein>
<feature type="region of interest" description="Disordered" evidence="1">
    <location>
        <begin position="35"/>
        <end position="128"/>
    </location>
</feature>
<evidence type="ECO:0000313" key="3">
    <source>
        <dbReference type="Proteomes" id="UP001066276"/>
    </source>
</evidence>
<feature type="compositionally biased region" description="Polar residues" evidence="1">
    <location>
        <begin position="78"/>
        <end position="89"/>
    </location>
</feature>
<dbReference type="EMBL" id="JANPWB010000008">
    <property type="protein sequence ID" value="KAJ1165614.1"/>
    <property type="molecule type" value="Genomic_DNA"/>
</dbReference>